<keyword evidence="4 9" id="KW-0812">Transmembrane</keyword>
<organism evidence="11 12">
    <name type="scientific">Plantactinospora endophytica</name>
    <dbReference type="NCBI Taxonomy" id="673535"/>
    <lineage>
        <taxon>Bacteria</taxon>
        <taxon>Bacillati</taxon>
        <taxon>Actinomycetota</taxon>
        <taxon>Actinomycetes</taxon>
        <taxon>Micromonosporales</taxon>
        <taxon>Micromonosporaceae</taxon>
        <taxon>Plantactinospora</taxon>
    </lineage>
</organism>
<evidence type="ECO:0000256" key="7">
    <source>
        <dbReference type="ARBA" id="ARBA00022989"/>
    </source>
</evidence>
<feature type="active site" evidence="9">
    <location>
        <position position="138"/>
    </location>
</feature>
<comment type="catalytic activity">
    <reaction evidence="9">
        <text>Release of signal peptides from bacterial membrane prolipoproteins. Hydrolyzes -Xaa-Yaa-Zaa-|-(S,diacylglyceryl)Cys-, in which Xaa is hydrophobic (preferably Leu), and Yaa (Ala or Ser) and Zaa (Gly or Ala) have small, neutral side chains.</text>
        <dbReference type="EC" id="3.4.23.36"/>
    </reaction>
</comment>
<feature type="transmembrane region" description="Helical" evidence="9">
    <location>
        <begin position="105"/>
        <end position="122"/>
    </location>
</feature>
<evidence type="ECO:0000256" key="9">
    <source>
        <dbReference type="HAMAP-Rule" id="MF_00161"/>
    </source>
</evidence>
<sequence>MQQVEADSSMPEADRAVSTVRWYPRVLALALVIVVVDQLTKFWAVAELSDGGVVPVLGDLLSLRLLYNPGAAFSIGTGVTWIFAIIAAVAVAAITRAAWKVRNRAWAIALGLVLGGATTHLLDRLFREPGFARGHVVDFIDYAGFFVGNVADICLVLGGALIVLLYLRGIDIDGRRDQD</sequence>
<feature type="active site" evidence="9">
    <location>
        <position position="152"/>
    </location>
</feature>
<reference evidence="11 12" key="1">
    <citation type="submission" date="2021-01" db="EMBL/GenBank/DDBJ databases">
        <title>Whole genome shotgun sequence of Plantactinospora endophytica NBRC 110450.</title>
        <authorList>
            <person name="Komaki H."/>
            <person name="Tamura T."/>
        </authorList>
    </citation>
    <scope>NUCLEOTIDE SEQUENCE [LARGE SCALE GENOMIC DNA]</scope>
    <source>
        <strain evidence="11 12">NBRC 110450</strain>
    </source>
</reference>
<feature type="transmembrane region" description="Helical" evidence="9">
    <location>
        <begin position="26"/>
        <end position="46"/>
    </location>
</feature>
<protein>
    <recommendedName>
        <fullName evidence="9">Lipoprotein signal peptidase</fullName>
        <ecNumber evidence="9">3.4.23.36</ecNumber>
    </recommendedName>
    <alternativeName>
        <fullName evidence="9">Prolipoprotein signal peptidase</fullName>
    </alternativeName>
    <alternativeName>
        <fullName evidence="9">Signal peptidase II</fullName>
        <shortName evidence="9">SPase II</shortName>
    </alternativeName>
</protein>
<name>A0ABQ4DWR7_9ACTN</name>
<evidence type="ECO:0000256" key="3">
    <source>
        <dbReference type="ARBA" id="ARBA00022670"/>
    </source>
</evidence>
<evidence type="ECO:0000256" key="4">
    <source>
        <dbReference type="ARBA" id="ARBA00022692"/>
    </source>
</evidence>
<dbReference type="EMBL" id="BONW01000005">
    <property type="protein sequence ID" value="GIG86908.1"/>
    <property type="molecule type" value="Genomic_DNA"/>
</dbReference>
<keyword evidence="12" id="KW-1185">Reference proteome</keyword>
<gene>
    <name evidence="9" type="primary">lspA</name>
    <name evidence="11" type="ORF">Pen02_18440</name>
</gene>
<dbReference type="PRINTS" id="PR00781">
    <property type="entry name" value="LIPOSIGPTASE"/>
</dbReference>
<dbReference type="Pfam" id="PF01252">
    <property type="entry name" value="Peptidase_A8"/>
    <property type="match status" value="1"/>
</dbReference>
<evidence type="ECO:0000256" key="2">
    <source>
        <dbReference type="ARBA" id="ARBA00022475"/>
    </source>
</evidence>
<accession>A0ABQ4DWR7</accession>
<evidence type="ECO:0000256" key="8">
    <source>
        <dbReference type="ARBA" id="ARBA00023136"/>
    </source>
</evidence>
<keyword evidence="2 9" id="KW-1003">Cell membrane</keyword>
<comment type="caution">
    <text evidence="11">The sequence shown here is derived from an EMBL/GenBank/DDBJ whole genome shotgun (WGS) entry which is preliminary data.</text>
</comment>
<comment type="similarity">
    <text evidence="1 9 10">Belongs to the peptidase A8 family.</text>
</comment>
<evidence type="ECO:0000256" key="10">
    <source>
        <dbReference type="RuleBase" id="RU004181"/>
    </source>
</evidence>
<evidence type="ECO:0000256" key="1">
    <source>
        <dbReference type="ARBA" id="ARBA00006139"/>
    </source>
</evidence>
<dbReference type="PANTHER" id="PTHR33695">
    <property type="entry name" value="LIPOPROTEIN SIGNAL PEPTIDASE"/>
    <property type="match status" value="1"/>
</dbReference>
<feature type="transmembrane region" description="Helical" evidence="9">
    <location>
        <begin position="142"/>
        <end position="167"/>
    </location>
</feature>
<comment type="subcellular location">
    <subcellularLocation>
        <location evidence="9">Cell membrane</location>
        <topology evidence="9">Multi-pass membrane protein</topology>
    </subcellularLocation>
</comment>
<evidence type="ECO:0000256" key="6">
    <source>
        <dbReference type="ARBA" id="ARBA00022801"/>
    </source>
</evidence>
<evidence type="ECO:0000313" key="12">
    <source>
        <dbReference type="Proteomes" id="UP000646749"/>
    </source>
</evidence>
<keyword evidence="8 9" id="KW-0472">Membrane</keyword>
<comment type="pathway">
    <text evidence="9">Protein modification; lipoprotein biosynthesis (signal peptide cleavage).</text>
</comment>
<dbReference type="RefSeq" id="WP_203865464.1">
    <property type="nucleotide sequence ID" value="NZ_BONW01000005.1"/>
</dbReference>
<keyword evidence="3 9" id="KW-0645">Protease</keyword>
<keyword evidence="5 9" id="KW-0064">Aspartyl protease</keyword>
<dbReference type="EC" id="3.4.23.36" evidence="9"/>
<keyword evidence="6 9" id="KW-0378">Hydrolase</keyword>
<keyword evidence="7 9" id="KW-1133">Transmembrane helix</keyword>
<dbReference type="HAMAP" id="MF_00161">
    <property type="entry name" value="LspA"/>
    <property type="match status" value="1"/>
</dbReference>
<feature type="transmembrane region" description="Helical" evidence="9">
    <location>
        <begin position="66"/>
        <end position="93"/>
    </location>
</feature>
<evidence type="ECO:0000256" key="5">
    <source>
        <dbReference type="ARBA" id="ARBA00022750"/>
    </source>
</evidence>
<dbReference type="InterPro" id="IPR001872">
    <property type="entry name" value="Peptidase_A8"/>
</dbReference>
<proteinExistence type="inferred from homology"/>
<comment type="function">
    <text evidence="9">This protein specifically catalyzes the removal of signal peptides from prolipoproteins.</text>
</comment>
<dbReference type="Proteomes" id="UP000646749">
    <property type="component" value="Unassembled WGS sequence"/>
</dbReference>
<evidence type="ECO:0000313" key="11">
    <source>
        <dbReference type="EMBL" id="GIG86908.1"/>
    </source>
</evidence>
<dbReference type="PANTHER" id="PTHR33695:SF1">
    <property type="entry name" value="LIPOPROTEIN SIGNAL PEPTIDASE"/>
    <property type="match status" value="1"/>
</dbReference>